<dbReference type="InterPro" id="IPR028001">
    <property type="entry name" value="SAXO5"/>
</dbReference>
<sequence>MATTALLPYRLPLQDFLKASHFALGPDPRLHKGAMHSTSRRDFPAYPGVTRLRPCRQPPRAPLFQQDASWALRDCPSESHRAFQQLPPESAPSGDTLRERTLAMQLTNLRMHADAHAGPGVPSARAAYGWPELPARVSEQIRRARLIFAGDSVPTGDRAKLGIPPTTHQELFPPHDPCPKPRAPCYHLGGPNTLKGDHRRQTYGTSYQKQFQALPEPPALMCKRASSSVELGDCKIGYGPMCSEQKQAYRPQGLPPDRYNKAQATAHIYYVNIRPGDGLFHDATTKTQHFYPRELEPFVLGHDQTPLSHILEGNQRPGPGSLTTSTQFFLGQPPPLNRPPNRHLPHEKLQNHVTLGEPSLLGHFFQTSMGSDYLAPEAQQPLKALNLHLLESNLPKGTGKPDFLTMNQKMLKPHRTAPALVTEELLQRCKYTHVEPPLGGQRVFSTRYQEEFPYKYQGPVTLTWGNFQESHVPLGIPRKLGCEERKDAQAPQTPIYPCHSQQ</sequence>
<dbReference type="CTD" id="374877"/>
<dbReference type="InParanoid" id="A0A2Y9DPW5"/>
<dbReference type="RefSeq" id="XP_004378647.3">
    <property type="nucleotide sequence ID" value="XM_004378590.3"/>
</dbReference>
<dbReference type="PANTHER" id="PTHR34828:SF1">
    <property type="entry name" value="TESTIS-EXPRESSED PROTEIN 45"/>
    <property type="match status" value="1"/>
</dbReference>
<dbReference type="KEGG" id="tmu:101361188"/>
<keyword evidence="1" id="KW-1185">Reference proteome</keyword>
<dbReference type="OrthoDB" id="6151791at2759"/>
<organism evidence="1 2">
    <name type="scientific">Trichechus manatus latirostris</name>
    <name type="common">Florida manatee</name>
    <dbReference type="NCBI Taxonomy" id="127582"/>
    <lineage>
        <taxon>Eukaryota</taxon>
        <taxon>Metazoa</taxon>
        <taxon>Chordata</taxon>
        <taxon>Craniata</taxon>
        <taxon>Vertebrata</taxon>
        <taxon>Euteleostomi</taxon>
        <taxon>Mammalia</taxon>
        <taxon>Eutheria</taxon>
        <taxon>Afrotheria</taxon>
        <taxon>Sirenia</taxon>
        <taxon>Trichechidae</taxon>
        <taxon>Trichechus</taxon>
    </lineage>
</organism>
<name>A0A2Y9DPW5_TRIMA</name>
<protein>
    <submittedName>
        <fullName evidence="2">Stabilizer of axonemal microtubules 5</fullName>
    </submittedName>
</protein>
<dbReference type="FunCoup" id="A0A2Y9DPW5">
    <property type="interactions" value="30"/>
</dbReference>
<dbReference type="Proteomes" id="UP000248480">
    <property type="component" value="Unplaced"/>
</dbReference>
<dbReference type="AlphaFoldDB" id="A0A2Y9DPW5"/>
<proteinExistence type="predicted"/>
<reference evidence="2" key="1">
    <citation type="submission" date="2025-08" db="UniProtKB">
        <authorList>
            <consortium name="RefSeq"/>
        </authorList>
    </citation>
    <scope>IDENTIFICATION</scope>
</reference>
<dbReference type="PANTHER" id="PTHR34828">
    <property type="entry name" value="TESTIS-EXPRESSED PROTEIN 45"/>
    <property type="match status" value="1"/>
</dbReference>
<accession>A0A2Y9DPW5</accession>
<gene>
    <name evidence="2" type="primary">SAXO5</name>
</gene>
<evidence type="ECO:0000313" key="2">
    <source>
        <dbReference type="RefSeq" id="XP_004378647.3"/>
    </source>
</evidence>
<evidence type="ECO:0000313" key="1">
    <source>
        <dbReference type="Proteomes" id="UP000248480"/>
    </source>
</evidence>
<dbReference type="GeneID" id="101361188"/>
<dbReference type="Pfam" id="PF15373">
    <property type="entry name" value="SAXO5-like"/>
    <property type="match status" value="1"/>
</dbReference>